<keyword evidence="2" id="KW-1003">Cell membrane</keyword>
<reference evidence="14 15" key="1">
    <citation type="submission" date="2021-02" db="EMBL/GenBank/DDBJ databases">
        <title>Safari Cat Assemblies.</title>
        <authorList>
            <person name="Bredemeyer K.R."/>
            <person name="Murphy W.J."/>
        </authorList>
    </citation>
    <scope>NUCLEOTIDE SEQUENCE [LARGE SCALE GENOMIC DNA]</scope>
</reference>
<dbReference type="Pfam" id="PF00520">
    <property type="entry name" value="Ion_trans"/>
    <property type="match status" value="4"/>
</dbReference>
<gene>
    <name evidence="14" type="primary">SCN7A</name>
</gene>
<keyword evidence="4" id="KW-0677">Repeat</keyword>
<feature type="transmembrane region" description="Helical" evidence="10">
    <location>
        <begin position="494"/>
        <end position="514"/>
    </location>
</feature>
<feature type="domain" description="SCN5A-like C-terminal IQ motif" evidence="13">
    <location>
        <begin position="1638"/>
        <end position="1670"/>
    </location>
</feature>
<dbReference type="InterPro" id="IPR005821">
    <property type="entry name" value="Ion_trans_dom"/>
</dbReference>
<feature type="transmembrane region" description="Helical" evidence="10">
    <location>
        <begin position="1187"/>
        <end position="1214"/>
    </location>
</feature>
<dbReference type="Gene3D" id="1.10.238.10">
    <property type="entry name" value="EF-hand"/>
    <property type="match status" value="1"/>
</dbReference>
<feature type="transmembrane region" description="Helical" evidence="10">
    <location>
        <begin position="1020"/>
        <end position="1037"/>
    </location>
</feature>
<keyword evidence="15" id="KW-1185">Reference proteome</keyword>
<dbReference type="InterPro" id="IPR058542">
    <property type="entry name" value="IQ_SCN5A_C"/>
</dbReference>
<reference evidence="14" key="3">
    <citation type="submission" date="2025-09" db="UniProtKB">
        <authorList>
            <consortium name="Ensembl"/>
        </authorList>
    </citation>
    <scope>IDENTIFICATION</scope>
    <source>
        <strain evidence="14">breed Abyssinian</strain>
    </source>
</reference>
<feature type="transmembrane region" description="Helical" evidence="10">
    <location>
        <begin position="1332"/>
        <end position="1351"/>
    </location>
</feature>
<feature type="region of interest" description="Disordered" evidence="9">
    <location>
        <begin position="1"/>
        <end position="32"/>
    </location>
</feature>
<keyword evidence="5 10" id="KW-1133">Transmembrane helix</keyword>
<keyword evidence="7" id="KW-1015">Disulfide bond</keyword>
<evidence type="ECO:0000259" key="12">
    <source>
        <dbReference type="Pfam" id="PF06512"/>
    </source>
</evidence>
<dbReference type="InterPro" id="IPR027359">
    <property type="entry name" value="Volt_channel_dom_sf"/>
</dbReference>
<dbReference type="SUPFAM" id="SSF81324">
    <property type="entry name" value="Voltage-gated potassium channels"/>
    <property type="match status" value="4"/>
</dbReference>
<reference evidence="14" key="2">
    <citation type="submission" date="2025-08" db="UniProtKB">
        <authorList>
            <consortium name="Ensembl"/>
        </authorList>
    </citation>
    <scope>IDENTIFICATION</scope>
    <source>
        <strain evidence="14">breed Abyssinian</strain>
    </source>
</reference>
<dbReference type="PANTHER" id="PTHR10037:SF14">
    <property type="entry name" value="SODIUM CHANNEL PROTEIN"/>
    <property type="match status" value="1"/>
</dbReference>
<evidence type="ECO:0000256" key="8">
    <source>
        <dbReference type="ARBA" id="ARBA00036239"/>
    </source>
</evidence>
<evidence type="ECO:0000256" key="5">
    <source>
        <dbReference type="ARBA" id="ARBA00022989"/>
    </source>
</evidence>
<organism evidence="14 15">
    <name type="scientific">Felis catus</name>
    <name type="common">Cat</name>
    <name type="synonym">Felis silvestris catus</name>
    <dbReference type="NCBI Taxonomy" id="9685"/>
    <lineage>
        <taxon>Eukaryota</taxon>
        <taxon>Metazoa</taxon>
        <taxon>Chordata</taxon>
        <taxon>Craniata</taxon>
        <taxon>Vertebrata</taxon>
        <taxon>Euteleostomi</taxon>
        <taxon>Mammalia</taxon>
        <taxon>Eutheria</taxon>
        <taxon>Laurasiatheria</taxon>
        <taxon>Carnivora</taxon>
        <taxon>Feliformia</taxon>
        <taxon>Felidae</taxon>
        <taxon>Felinae</taxon>
        <taxon>Felis</taxon>
    </lineage>
</organism>
<evidence type="ECO:0000256" key="3">
    <source>
        <dbReference type="ARBA" id="ARBA00022692"/>
    </source>
</evidence>
<feature type="compositionally biased region" description="Polar residues" evidence="9">
    <location>
        <begin position="834"/>
        <end position="855"/>
    </location>
</feature>
<feature type="transmembrane region" description="Helical" evidence="10">
    <location>
        <begin position="526"/>
        <end position="544"/>
    </location>
</feature>
<dbReference type="Gene3D" id="1.20.5.1190">
    <property type="entry name" value="iswi atpase"/>
    <property type="match status" value="1"/>
</dbReference>
<feature type="transmembrane region" description="Helical" evidence="10">
    <location>
        <begin position="1079"/>
        <end position="1101"/>
    </location>
</feature>
<dbReference type="PRINTS" id="PR00170">
    <property type="entry name" value="NACHANNEL"/>
</dbReference>
<dbReference type="Gene3D" id="1.20.120.350">
    <property type="entry name" value="Voltage-gated potassium channels. Chain C"/>
    <property type="match status" value="4"/>
</dbReference>
<sequence>MQQNRERLSPPSSFKAGKGTNLEMASPEPKGLVPFTRESLELMKQHIAKKHNEEQREDLKPNTDLEVGKELPFVYGNLPQGMVSEPLEDVDPYYKNKNTFIVLNKKRTIFRFSATWCTFSPFSLTRRTTIKILVHPFFRLFILISVLIDCIFMPMTELPKWGPALQNTLLGIYTFEILIKLIARGIWVEPFYFFGDPWNWLDFSVTLFEHVTRYLPLNFIPIFRITRNLRILKIIPLNQGLKSFVRILTHCLKKLTGVIILTLFFLSVFSLIGMGLFMGNLKHKCLRWPQENETVTLHNRTENPYYIRETENFYYLEGEIYALLCGNRTDAGQCPEGYVCVKAGTNPDYGFTNFDSFGWALLALFRLMTQDYPEALYHQILYASGKVYMIFFVVISFWFAFYIASLFLGILAMSCEEEKQKAAEKAEKTEPQFQQTLKELQEGDKAAETKTTQIEMKKRSPTSMITSFNMLDDSTATVRHEEELKKSRKRRPLCLYRFAKTLLIWNCSPCWLKLKAFIHMIIMDPFTDLVLTICIILNVCFLALECYPMREETTSVLSIGNLIFIGIFTAEMILKIIAMHPYGYFQVGWNIFDSLIVFHGLAELYLANVSGMAFLKIFRVLRIFKLGKYWPTFRILMLILSNSLVALKGLVLLLFTFMFFSAVVGLKLFGRSYKECVCNIDKDCQLPHWHMHDFFHSFLNVLRILCGEWIETLWDCLKVAGQFGCLPFYMMVILIGNLLIIYLFLALVSSFSSYKAPTTEENGEEQNLQRAMARIKKGINYVFPKISCKKQNISKETMDNVNNVYVRENISDPTLSDVSNTQDFFKDKEKSSGTEKNTMTENESQSLIPSPSVSETVPIASGESDIENLDNKEIQSKSGDGSSKEKVKQSSSSECSTVDIAISEEETVCEHEKPKQLKNGYRRRSSPGQISGESKKGRIWQNIRKTCRKIVENGCFKCFIGLVTLLSTGALAFEDIYIDQRKTIKILLEYADMIFTYIFILEMLLKWMAYGFKAYFTDSWYKLDFMVVIVFCLSLIGKSREEFKPLISVKFLRALRVLSQFERMKVVVRALIKTTLPALNVFLVCLMIWLAFSIIGVYLFAGTFYECIDPTSGERFPVSEVMNKSQCESLVFNESMQWENAKLNFDNVGNGFLSLLQVATFNGWITIMNSAVDSTGVNKQPNFEDNIYMSCYFISFIVIGLFLPLSMLIGVIIANFNKHKIKQGGSNIFITVKQKRQYHALRGLLHEDSQKIIRRPRNKFQRFMFDLVTSQVFNVFIMVLICFQAITIMIQSDEQSSEMDTALYWITLFLVMVYTGECVLKLISFRCNYFTMGWNIFDFMVVIFSITGLFLPLMVGYYLVPPSVVQLILLSRIIHILRPGKGPKVFRDLLLPLMLSFPALLNISLLIFLVMFVYAIFGMYNFAYVKKEFGINDVANFETFGSSMLCLFQVTIFAGWDGMLNAIFNSKWSDCDPDKINPGTQVRGDCGNPFVGIIYFVSYIFISWMIIVNMYIIAVMEFLNIASKKKAKTLSEDDFKKFFQVWKRFDPDRTQYIDSSKLSDLAAALDPPLFMAKPNKGQLVAMDLPMAAGDRIHCLDILLALTKRVMGTDVRMEKVISEMESGFALANPFKIMYEPITTTLKRKQEAVSATIIQRAYKNYRLRRNDKNTSDIHMIDDDKEVQATTENAYFDKAEEKLTIQSQI</sequence>
<feature type="domain" description="Ion transport" evidence="11">
    <location>
        <begin position="135"/>
        <end position="422"/>
    </location>
</feature>
<evidence type="ECO:0000259" key="11">
    <source>
        <dbReference type="Pfam" id="PF00520"/>
    </source>
</evidence>
<evidence type="ECO:0000256" key="1">
    <source>
        <dbReference type="ARBA" id="ARBA00004651"/>
    </source>
</evidence>
<dbReference type="InterPro" id="IPR044564">
    <property type="entry name" value="Na_chnl_inactivation_gate"/>
</dbReference>
<feature type="transmembrane region" description="Helical" evidence="10">
    <location>
        <begin position="1302"/>
        <end position="1320"/>
    </location>
</feature>
<evidence type="ECO:0000256" key="6">
    <source>
        <dbReference type="ARBA" id="ARBA00023136"/>
    </source>
</evidence>
<evidence type="ECO:0000256" key="10">
    <source>
        <dbReference type="SAM" id="Phobius"/>
    </source>
</evidence>
<feature type="transmembrane region" description="Helical" evidence="10">
    <location>
        <begin position="556"/>
        <end position="579"/>
    </location>
</feature>
<comment type="catalytic activity">
    <reaction evidence="8">
        <text>Na(+)(in) = Na(+)(out)</text>
        <dbReference type="Rhea" id="RHEA:34963"/>
        <dbReference type="ChEBI" id="CHEBI:29101"/>
    </reaction>
</comment>
<evidence type="ECO:0000256" key="9">
    <source>
        <dbReference type="SAM" id="MobiDB-lite"/>
    </source>
</evidence>
<dbReference type="Pfam" id="PF24609">
    <property type="entry name" value="IQ_SCN5A_C"/>
    <property type="match status" value="1"/>
</dbReference>
<feature type="transmembrane region" description="Helical" evidence="10">
    <location>
        <begin position="591"/>
        <end position="615"/>
    </location>
</feature>
<feature type="transmembrane region" description="Helical" evidence="10">
    <location>
        <begin position="728"/>
        <end position="748"/>
    </location>
</feature>
<keyword evidence="3 10" id="KW-0812">Transmembrane</keyword>
<feature type="transmembrane region" description="Helical" evidence="10">
    <location>
        <begin position="136"/>
        <end position="155"/>
    </location>
</feature>
<feature type="transmembrane region" description="Helical" evidence="10">
    <location>
        <begin position="635"/>
        <end position="660"/>
    </location>
</feature>
<evidence type="ECO:0000256" key="2">
    <source>
        <dbReference type="ARBA" id="ARBA00022475"/>
    </source>
</evidence>
<evidence type="ECO:0000313" key="14">
    <source>
        <dbReference type="Ensembl" id="ENSFCTP00005049658.1"/>
    </source>
</evidence>
<feature type="region of interest" description="Disordered" evidence="9">
    <location>
        <begin position="817"/>
        <end position="891"/>
    </location>
</feature>
<feature type="transmembrane region" description="Helical" evidence="10">
    <location>
        <begin position="387"/>
        <end position="411"/>
    </location>
</feature>
<accession>A0ABI7ZR94</accession>
<feature type="compositionally biased region" description="Basic and acidic residues" evidence="9">
    <location>
        <begin position="824"/>
        <end position="833"/>
    </location>
</feature>
<feature type="transmembrane region" description="Helical" evidence="10">
    <location>
        <begin position="161"/>
        <end position="183"/>
    </location>
</feature>
<feature type="transmembrane region" description="Helical" evidence="10">
    <location>
        <begin position="1389"/>
        <end position="1417"/>
    </location>
</feature>
<feature type="domain" description="Ion transport" evidence="11">
    <location>
        <begin position="525"/>
        <end position="750"/>
    </location>
</feature>
<dbReference type="GeneTree" id="ENSGT00940000162042"/>
<evidence type="ECO:0000313" key="15">
    <source>
        <dbReference type="Proteomes" id="UP000823872"/>
    </source>
</evidence>
<dbReference type="Proteomes" id="UP000823872">
    <property type="component" value="Chromosome C1"/>
</dbReference>
<dbReference type="Gene3D" id="1.10.287.70">
    <property type="match status" value="4"/>
</dbReference>
<dbReference type="PANTHER" id="PTHR10037">
    <property type="entry name" value="VOLTAGE-GATED CATION CHANNEL CALCIUM AND SODIUM"/>
    <property type="match status" value="1"/>
</dbReference>
<feature type="domain" description="Sodium ion transport-associated" evidence="12">
    <location>
        <begin position="763"/>
        <end position="947"/>
    </location>
</feature>
<feature type="domain" description="Ion transport" evidence="11">
    <location>
        <begin position="955"/>
        <end position="1220"/>
    </location>
</feature>
<dbReference type="CDD" id="cd13433">
    <property type="entry name" value="Na_channel_gate"/>
    <property type="match status" value="1"/>
</dbReference>
<feature type="region of interest" description="Disordered" evidence="9">
    <location>
        <begin position="913"/>
        <end position="933"/>
    </location>
</feature>
<feature type="transmembrane region" description="Helical" evidence="10">
    <location>
        <begin position="1493"/>
        <end position="1519"/>
    </location>
</feature>
<dbReference type="InterPro" id="IPR001696">
    <property type="entry name" value="Na_channel_asu"/>
</dbReference>
<evidence type="ECO:0000256" key="7">
    <source>
        <dbReference type="ARBA" id="ARBA00023157"/>
    </source>
</evidence>
<dbReference type="Pfam" id="PF06512">
    <property type="entry name" value="Na_trans_assoc"/>
    <property type="match status" value="1"/>
</dbReference>
<feature type="domain" description="Ion transport" evidence="11">
    <location>
        <begin position="1271"/>
        <end position="1516"/>
    </location>
</feature>
<protein>
    <submittedName>
        <fullName evidence="14">Sodium voltage-gated channel alpha subunit 7</fullName>
    </submittedName>
</protein>
<dbReference type="InterPro" id="IPR043203">
    <property type="entry name" value="VGCC_Ca_Na"/>
</dbReference>
<comment type="subcellular location">
    <subcellularLocation>
        <location evidence="1">Cell membrane</location>
        <topology evidence="1">Multi-pass membrane protein</topology>
    </subcellularLocation>
</comment>
<name>A0ABI7ZR94_FELCA</name>
<feature type="transmembrane region" description="Helical" evidence="10">
    <location>
        <begin position="990"/>
        <end position="1008"/>
    </location>
</feature>
<feature type="transmembrane region" description="Helical" evidence="10">
    <location>
        <begin position="1263"/>
        <end position="1290"/>
    </location>
</feature>
<proteinExistence type="predicted"/>
<dbReference type="Ensembl" id="ENSFCTT00005069489.1">
    <property type="protein sequence ID" value="ENSFCTP00005049658.1"/>
    <property type="gene ID" value="ENSFCTG00005024309.1"/>
</dbReference>
<keyword evidence="6 10" id="KW-0472">Membrane</keyword>
<dbReference type="InterPro" id="IPR010526">
    <property type="entry name" value="Na_trans_assoc_dom"/>
</dbReference>
<feature type="transmembrane region" description="Helical" evidence="10">
    <location>
        <begin position="255"/>
        <end position="278"/>
    </location>
</feature>
<evidence type="ECO:0000259" key="13">
    <source>
        <dbReference type="Pfam" id="PF24609"/>
    </source>
</evidence>
<evidence type="ECO:0000256" key="4">
    <source>
        <dbReference type="ARBA" id="ARBA00022737"/>
    </source>
</evidence>